<dbReference type="EMBL" id="FNDQ01000029">
    <property type="protein sequence ID" value="SDH94846.1"/>
    <property type="molecule type" value="Genomic_DNA"/>
</dbReference>
<dbReference type="GO" id="GO:0016491">
    <property type="term" value="F:oxidoreductase activity"/>
    <property type="evidence" value="ECO:0007669"/>
    <property type="project" value="InterPro"/>
</dbReference>
<dbReference type="Gene3D" id="3.40.30.10">
    <property type="entry name" value="Glutaredoxin"/>
    <property type="match status" value="1"/>
</dbReference>
<keyword evidence="8" id="KW-1185">Reference proteome</keyword>
<sequence length="370" mass="42376">MKYTLSILTALLLMSFTPKEKNYRIIGQAKNAKEGEMVYLKVLDSNTHQFISLDSTPIHKEKFEFKGTAEKPLYSIIMLSEDNSDIIILEEGTIAVDLNTDNLDSYRILGTKNNEDLNSFYSKVKKYQKEAKEYQEKNQDALTSAIKDNDTITLRRLSNEFKEYVENINNTITTQVNEFPKSLTSAIVIYQRLQNNNIDIQEATSFYNNLNEDVKVTNLGQAIKNILERQQAAKIEVGTKVPTITGPSINEKTLALQDNLGKVTILHFWAPWCHSCHETLPKVKELNKKYKNKGLKIFSVGLTEDITDWKNTIDKEHLSWLHILDIQDYARQFGVRSIPTVFVLDKNGVVLDINHLEKNLDTLIEAQLSK</sequence>
<evidence type="ECO:0000259" key="6">
    <source>
        <dbReference type="PROSITE" id="PS51352"/>
    </source>
</evidence>
<proteinExistence type="predicted"/>
<evidence type="ECO:0000256" key="5">
    <source>
        <dbReference type="SAM" id="Coils"/>
    </source>
</evidence>
<evidence type="ECO:0000256" key="2">
    <source>
        <dbReference type="ARBA" id="ARBA00022748"/>
    </source>
</evidence>
<dbReference type="AlphaFoldDB" id="A0A1G8GKJ2"/>
<evidence type="ECO:0000313" key="8">
    <source>
        <dbReference type="Proteomes" id="UP000243588"/>
    </source>
</evidence>
<protein>
    <submittedName>
        <fullName evidence="7">Thiol-disulfide isomerase or thioredoxin</fullName>
    </submittedName>
</protein>
<feature type="domain" description="Thioredoxin" evidence="6">
    <location>
        <begin position="235"/>
        <end position="370"/>
    </location>
</feature>
<dbReference type="InterPro" id="IPR013740">
    <property type="entry name" value="Redoxin"/>
</dbReference>
<evidence type="ECO:0000256" key="3">
    <source>
        <dbReference type="ARBA" id="ARBA00023157"/>
    </source>
</evidence>
<dbReference type="SUPFAM" id="SSF52833">
    <property type="entry name" value="Thioredoxin-like"/>
    <property type="match status" value="1"/>
</dbReference>
<dbReference type="PROSITE" id="PS51352">
    <property type="entry name" value="THIOREDOXIN_2"/>
    <property type="match status" value="1"/>
</dbReference>
<dbReference type="RefSeq" id="WP_090410300.1">
    <property type="nucleotide sequence ID" value="NZ_FNDQ01000029.1"/>
</dbReference>
<dbReference type="Pfam" id="PF08534">
    <property type="entry name" value="Redoxin"/>
    <property type="match status" value="1"/>
</dbReference>
<keyword evidence="4" id="KW-0676">Redox-active center</keyword>
<name>A0A1G8GKJ2_9FLAO</name>
<dbReference type="Pfam" id="PF14289">
    <property type="entry name" value="DUF4369"/>
    <property type="match status" value="1"/>
</dbReference>
<evidence type="ECO:0000256" key="4">
    <source>
        <dbReference type="ARBA" id="ARBA00023284"/>
    </source>
</evidence>
<dbReference type="InterPro" id="IPR036249">
    <property type="entry name" value="Thioredoxin-like_sf"/>
</dbReference>
<organism evidence="7 8">
    <name type="scientific">Myroides phaeus</name>
    <dbReference type="NCBI Taxonomy" id="702745"/>
    <lineage>
        <taxon>Bacteria</taxon>
        <taxon>Pseudomonadati</taxon>
        <taxon>Bacteroidota</taxon>
        <taxon>Flavobacteriia</taxon>
        <taxon>Flavobacteriales</taxon>
        <taxon>Flavobacteriaceae</taxon>
        <taxon>Myroides</taxon>
    </lineage>
</organism>
<evidence type="ECO:0000313" key="7">
    <source>
        <dbReference type="EMBL" id="SDH94846.1"/>
    </source>
</evidence>
<comment type="subcellular location">
    <subcellularLocation>
        <location evidence="1">Cell envelope</location>
    </subcellularLocation>
</comment>
<dbReference type="PANTHER" id="PTHR42852:SF6">
    <property type="entry name" value="THIOL:DISULFIDE INTERCHANGE PROTEIN DSBE"/>
    <property type="match status" value="1"/>
</dbReference>
<gene>
    <name evidence="7" type="ORF">SAMN05421818_1294</name>
</gene>
<dbReference type="InterPro" id="IPR025380">
    <property type="entry name" value="DUF4369"/>
</dbReference>
<dbReference type="CDD" id="cd02966">
    <property type="entry name" value="TlpA_like_family"/>
    <property type="match status" value="1"/>
</dbReference>
<dbReference type="InterPro" id="IPR013766">
    <property type="entry name" value="Thioredoxin_domain"/>
</dbReference>
<keyword evidence="7" id="KW-0413">Isomerase</keyword>
<accession>A0A1G8GKJ2</accession>
<feature type="coiled-coil region" evidence="5">
    <location>
        <begin position="117"/>
        <end position="144"/>
    </location>
</feature>
<dbReference type="GO" id="GO:0030313">
    <property type="term" value="C:cell envelope"/>
    <property type="evidence" value="ECO:0007669"/>
    <property type="project" value="UniProtKB-SubCell"/>
</dbReference>
<keyword evidence="3" id="KW-1015">Disulfide bond</keyword>
<reference evidence="8" key="1">
    <citation type="submission" date="2016-10" db="EMBL/GenBank/DDBJ databases">
        <authorList>
            <person name="Varghese N."/>
            <person name="Submissions S."/>
        </authorList>
    </citation>
    <scope>NUCLEOTIDE SEQUENCE [LARGE SCALE GENOMIC DNA]</scope>
    <source>
        <strain evidence="8">DSM 23313</strain>
    </source>
</reference>
<dbReference type="Proteomes" id="UP000243588">
    <property type="component" value="Unassembled WGS sequence"/>
</dbReference>
<dbReference type="PANTHER" id="PTHR42852">
    <property type="entry name" value="THIOL:DISULFIDE INTERCHANGE PROTEIN DSBE"/>
    <property type="match status" value="1"/>
</dbReference>
<keyword evidence="2" id="KW-0201">Cytochrome c-type biogenesis</keyword>
<dbReference type="GO" id="GO:0017004">
    <property type="term" value="P:cytochrome complex assembly"/>
    <property type="evidence" value="ECO:0007669"/>
    <property type="project" value="UniProtKB-KW"/>
</dbReference>
<dbReference type="GO" id="GO:0016853">
    <property type="term" value="F:isomerase activity"/>
    <property type="evidence" value="ECO:0007669"/>
    <property type="project" value="UniProtKB-KW"/>
</dbReference>
<keyword evidence="5" id="KW-0175">Coiled coil</keyword>
<dbReference type="InterPro" id="IPR050553">
    <property type="entry name" value="Thioredoxin_ResA/DsbE_sf"/>
</dbReference>
<dbReference type="STRING" id="702745.SAMN05421818_1294"/>
<evidence type="ECO:0000256" key="1">
    <source>
        <dbReference type="ARBA" id="ARBA00004196"/>
    </source>
</evidence>